<dbReference type="AlphaFoldDB" id="A0A7R8YXH9"/>
<feature type="compositionally biased region" description="Acidic residues" evidence="8">
    <location>
        <begin position="678"/>
        <end position="687"/>
    </location>
</feature>
<protein>
    <recommendedName>
        <fullName evidence="12">Scavenger receptor class B member 1</fullName>
    </recommendedName>
</protein>
<dbReference type="Proteomes" id="UP000594454">
    <property type="component" value="Chromosome 3"/>
</dbReference>
<dbReference type="PRINTS" id="PR01609">
    <property type="entry name" value="CD36FAMILY"/>
</dbReference>
<dbReference type="InParanoid" id="A0A7R8YXH9"/>
<reference evidence="10 11" key="1">
    <citation type="submission" date="2020-11" db="EMBL/GenBank/DDBJ databases">
        <authorList>
            <person name="Wallbank WR R."/>
            <person name="Pardo Diaz C."/>
            <person name="Kozak K."/>
            <person name="Martin S."/>
            <person name="Jiggins C."/>
            <person name="Moest M."/>
            <person name="Warren A I."/>
            <person name="Generalovic N T."/>
            <person name="Byers J.R.P. K."/>
            <person name="Montejo-Kovacevich G."/>
            <person name="Yen C E."/>
        </authorList>
    </citation>
    <scope>NUCLEOTIDE SEQUENCE [LARGE SCALE GENOMIC DNA]</scope>
</reference>
<dbReference type="OrthoDB" id="18585at2759"/>
<dbReference type="GO" id="GO:0005737">
    <property type="term" value="C:cytoplasm"/>
    <property type="evidence" value="ECO:0007669"/>
    <property type="project" value="TreeGrafter"/>
</dbReference>
<dbReference type="GO" id="GO:0005044">
    <property type="term" value="F:scavenger receptor activity"/>
    <property type="evidence" value="ECO:0007669"/>
    <property type="project" value="TreeGrafter"/>
</dbReference>
<evidence type="ECO:0000256" key="4">
    <source>
        <dbReference type="ARBA" id="ARBA00022692"/>
    </source>
</evidence>
<name>A0A7R8YXH9_HERIL</name>
<keyword evidence="7" id="KW-0325">Glycoprotein</keyword>
<keyword evidence="6 9" id="KW-0472">Membrane</keyword>
<gene>
    <name evidence="10" type="ORF">HERILL_LOCUS8619</name>
</gene>
<keyword evidence="4 9" id="KW-0812">Transmembrane</keyword>
<evidence type="ECO:0000256" key="1">
    <source>
        <dbReference type="ARBA" id="ARBA00004236"/>
    </source>
</evidence>
<dbReference type="PANTHER" id="PTHR11923">
    <property type="entry name" value="SCAVENGER RECEPTOR CLASS B TYPE-1 SR-B1"/>
    <property type="match status" value="1"/>
</dbReference>
<evidence type="ECO:0000313" key="10">
    <source>
        <dbReference type="EMBL" id="CAD7085800.1"/>
    </source>
</evidence>
<keyword evidence="11" id="KW-1185">Reference proteome</keyword>
<comment type="similarity">
    <text evidence="2">Belongs to the CD36 family.</text>
</comment>
<dbReference type="OMA" id="KSMCRAQ"/>
<evidence type="ECO:0000256" key="3">
    <source>
        <dbReference type="ARBA" id="ARBA00022475"/>
    </source>
</evidence>
<evidence type="ECO:0000256" key="7">
    <source>
        <dbReference type="ARBA" id="ARBA00023180"/>
    </source>
</evidence>
<evidence type="ECO:0000313" key="11">
    <source>
        <dbReference type="Proteomes" id="UP000594454"/>
    </source>
</evidence>
<dbReference type="GO" id="GO:0005886">
    <property type="term" value="C:plasma membrane"/>
    <property type="evidence" value="ECO:0007669"/>
    <property type="project" value="UniProtKB-SubCell"/>
</dbReference>
<organism evidence="10 11">
    <name type="scientific">Hermetia illucens</name>
    <name type="common">Black soldier fly</name>
    <dbReference type="NCBI Taxonomy" id="343691"/>
    <lineage>
        <taxon>Eukaryota</taxon>
        <taxon>Metazoa</taxon>
        <taxon>Ecdysozoa</taxon>
        <taxon>Arthropoda</taxon>
        <taxon>Hexapoda</taxon>
        <taxon>Insecta</taxon>
        <taxon>Pterygota</taxon>
        <taxon>Neoptera</taxon>
        <taxon>Endopterygota</taxon>
        <taxon>Diptera</taxon>
        <taxon>Brachycera</taxon>
        <taxon>Stratiomyomorpha</taxon>
        <taxon>Stratiomyidae</taxon>
        <taxon>Hermetiinae</taxon>
        <taxon>Hermetia</taxon>
    </lineage>
</organism>
<feature type="transmembrane region" description="Helical" evidence="9">
    <location>
        <begin position="503"/>
        <end position="525"/>
    </location>
</feature>
<accession>A0A7R8YXH9</accession>
<evidence type="ECO:0008006" key="12">
    <source>
        <dbReference type="Google" id="ProtNLM"/>
    </source>
</evidence>
<feature type="compositionally biased region" description="Polar residues" evidence="8">
    <location>
        <begin position="596"/>
        <end position="639"/>
    </location>
</feature>
<dbReference type="Pfam" id="PF01130">
    <property type="entry name" value="CD36"/>
    <property type="match status" value="1"/>
</dbReference>
<keyword evidence="3" id="KW-1003">Cell membrane</keyword>
<dbReference type="FunCoup" id="A0A7R8YXH9">
    <property type="interactions" value="17"/>
</dbReference>
<comment type="subcellular location">
    <subcellularLocation>
        <location evidence="1">Cell membrane</location>
    </subcellularLocation>
</comment>
<evidence type="ECO:0000256" key="8">
    <source>
        <dbReference type="SAM" id="MobiDB-lite"/>
    </source>
</evidence>
<keyword evidence="5 9" id="KW-1133">Transmembrane helix</keyword>
<dbReference type="InterPro" id="IPR002159">
    <property type="entry name" value="CD36_fam"/>
</dbReference>
<feature type="compositionally biased region" description="Basic and acidic residues" evidence="8">
    <location>
        <begin position="640"/>
        <end position="653"/>
    </location>
</feature>
<evidence type="ECO:0000256" key="2">
    <source>
        <dbReference type="ARBA" id="ARBA00010532"/>
    </source>
</evidence>
<proteinExistence type="inferred from homology"/>
<sequence>MKELPNMFARRYSAVSQKDDCVALDQNWQSKRYHPRKSLTQSFAIVDSFFSERKTGKRTRWPKCTFLLMAGGLLAIAAAILIKIFQPYDLIFRWKLIFEEGGEIFNLWEKPPVDLYVKIYLFNITNADAFMEGRENLRVEEVGPYVYKEILQHGDVVFNDNNTISTRPRHPLVFDQELSGERREDDLLMMVNIALLSIAQVAADKSYFVRLPVNILIRQTKSLPIVRMTAHEFMFGYETQLTTLGNTFLPDWIIFDKVGLIDRMYDFNSDYETFYTGADNPSISGLYATYRGSKDLPQWSGDEHCSNIQMASDGTKFKSFMQPNETALFFRKSMCRAQKLIPTGEEQVVSGLQAYRFVFEENALDNGYYNEKNKCFCRKGYCQPRGLSDVTDCYYGFPISLSYPHFLDSDPKLLEAVHGLKPNRSKHESHFMINPTSGLPLSCSVRFQINMHMRDIRSMAHVERFSDMTLPMLWFEIAMRELPKPLESRFNLYLNILPYIEPVGFWGGLVVGALCLIFAIVQAVVKLPQFLSSSQKQYSNNSRFEKSTFRSSIYQPCEMKLMEAKDKYTTKPQHGDDEIMICSIDISGEDNHVMDQVTSNSDDGNESTSSQHYANLSEDSGSQNSGENKNYQKESYNNDSYERSRLDSTEEKGSWLMGEASSSVDDIGTDQFSSLINSDDDDYDSEDKEEHTNEASIV</sequence>
<evidence type="ECO:0000256" key="9">
    <source>
        <dbReference type="SAM" id="Phobius"/>
    </source>
</evidence>
<dbReference type="PANTHER" id="PTHR11923:SF67">
    <property type="entry name" value="RE68569P"/>
    <property type="match status" value="1"/>
</dbReference>
<feature type="transmembrane region" description="Helical" evidence="9">
    <location>
        <begin position="64"/>
        <end position="85"/>
    </location>
</feature>
<feature type="region of interest" description="Disordered" evidence="8">
    <location>
        <begin position="594"/>
        <end position="698"/>
    </location>
</feature>
<evidence type="ECO:0000256" key="5">
    <source>
        <dbReference type="ARBA" id="ARBA00022989"/>
    </source>
</evidence>
<evidence type="ECO:0000256" key="6">
    <source>
        <dbReference type="ARBA" id="ARBA00023136"/>
    </source>
</evidence>
<dbReference type="EMBL" id="LR899011">
    <property type="protein sequence ID" value="CAD7085800.1"/>
    <property type="molecule type" value="Genomic_DNA"/>
</dbReference>
<feature type="compositionally biased region" description="Basic and acidic residues" evidence="8">
    <location>
        <begin position="688"/>
        <end position="698"/>
    </location>
</feature>